<dbReference type="RefSeq" id="WP_379526742.1">
    <property type="nucleotide sequence ID" value="NZ_JBHSBI010000002.1"/>
</dbReference>
<proteinExistence type="predicted"/>
<evidence type="ECO:0000313" key="3">
    <source>
        <dbReference type="Proteomes" id="UP001595851"/>
    </source>
</evidence>
<protein>
    <submittedName>
        <fullName evidence="2">Uncharacterized protein</fullName>
    </submittedName>
</protein>
<keyword evidence="1" id="KW-0472">Membrane</keyword>
<comment type="caution">
    <text evidence="2">The sequence shown here is derived from an EMBL/GenBank/DDBJ whole genome shotgun (WGS) entry which is preliminary data.</text>
</comment>
<gene>
    <name evidence="2" type="ORF">ACFOY2_05175</name>
</gene>
<evidence type="ECO:0000256" key="1">
    <source>
        <dbReference type="SAM" id="Phobius"/>
    </source>
</evidence>
<keyword evidence="3" id="KW-1185">Reference proteome</keyword>
<name>A0ABV8FXZ3_9ACTN</name>
<sequence length="58" mass="6324">MTPFVKAVLSEVADWFRGDGMVYISHDAKDPHCWATLVILAILVVPALVAARIVEACL</sequence>
<keyword evidence="1" id="KW-1133">Transmembrane helix</keyword>
<dbReference type="Proteomes" id="UP001595851">
    <property type="component" value="Unassembled WGS sequence"/>
</dbReference>
<feature type="transmembrane region" description="Helical" evidence="1">
    <location>
        <begin position="34"/>
        <end position="54"/>
    </location>
</feature>
<dbReference type="EMBL" id="JBHSBI010000002">
    <property type="protein sequence ID" value="MFC4006602.1"/>
    <property type="molecule type" value="Genomic_DNA"/>
</dbReference>
<organism evidence="2 3">
    <name type="scientific">Nonomuraea purpurea</name>
    <dbReference type="NCBI Taxonomy" id="1849276"/>
    <lineage>
        <taxon>Bacteria</taxon>
        <taxon>Bacillati</taxon>
        <taxon>Actinomycetota</taxon>
        <taxon>Actinomycetes</taxon>
        <taxon>Streptosporangiales</taxon>
        <taxon>Streptosporangiaceae</taxon>
        <taxon>Nonomuraea</taxon>
    </lineage>
</organism>
<reference evidence="3" key="1">
    <citation type="journal article" date="2019" name="Int. J. Syst. Evol. Microbiol.">
        <title>The Global Catalogue of Microorganisms (GCM) 10K type strain sequencing project: providing services to taxonomists for standard genome sequencing and annotation.</title>
        <authorList>
            <consortium name="The Broad Institute Genomics Platform"/>
            <consortium name="The Broad Institute Genome Sequencing Center for Infectious Disease"/>
            <person name="Wu L."/>
            <person name="Ma J."/>
        </authorList>
    </citation>
    <scope>NUCLEOTIDE SEQUENCE [LARGE SCALE GENOMIC DNA]</scope>
    <source>
        <strain evidence="3">TBRC 1276</strain>
    </source>
</reference>
<accession>A0ABV8FXZ3</accession>
<keyword evidence="1" id="KW-0812">Transmembrane</keyword>
<evidence type="ECO:0000313" key="2">
    <source>
        <dbReference type="EMBL" id="MFC4006602.1"/>
    </source>
</evidence>